<dbReference type="PANTHER" id="PTHR43792">
    <property type="entry name" value="GNAT FAMILY, PUTATIVE (AFU_ORTHOLOGUE AFUA_3G00765)-RELATED-RELATED"/>
    <property type="match status" value="1"/>
</dbReference>
<comment type="caution">
    <text evidence="5">The sequence shown here is derived from an EMBL/GenBank/DDBJ whole genome shotgun (WGS) entry which is preliminary data.</text>
</comment>
<name>A0A2P8I980_SACCR</name>
<keyword evidence="2" id="KW-0012">Acyltransferase</keyword>
<evidence type="ECO:0000313" key="5">
    <source>
        <dbReference type="EMBL" id="PSL55007.1"/>
    </source>
</evidence>
<evidence type="ECO:0000313" key="6">
    <source>
        <dbReference type="Proteomes" id="UP000241118"/>
    </source>
</evidence>
<accession>A0A2P8I980</accession>
<dbReference type="Proteomes" id="UP000241118">
    <property type="component" value="Unassembled WGS sequence"/>
</dbReference>
<comment type="similarity">
    <text evidence="3">Belongs to the acetyltransferase family. RimJ subfamily.</text>
</comment>
<dbReference type="AlphaFoldDB" id="A0A2P8I980"/>
<gene>
    <name evidence="5" type="ORF">B0I31_106531</name>
</gene>
<dbReference type="InterPro" id="IPR016181">
    <property type="entry name" value="Acyl_CoA_acyltransferase"/>
</dbReference>
<dbReference type="OrthoDB" id="2631610at2"/>
<dbReference type="Pfam" id="PF13302">
    <property type="entry name" value="Acetyltransf_3"/>
    <property type="match status" value="1"/>
</dbReference>
<dbReference type="RefSeq" id="WP_106616990.1">
    <property type="nucleotide sequence ID" value="NZ_PYAX01000006.1"/>
</dbReference>
<keyword evidence="1 5" id="KW-0808">Transferase</keyword>
<evidence type="ECO:0000259" key="4">
    <source>
        <dbReference type="PROSITE" id="PS51186"/>
    </source>
</evidence>
<dbReference type="GO" id="GO:0008999">
    <property type="term" value="F:protein-N-terminal-alanine acetyltransferase activity"/>
    <property type="evidence" value="ECO:0007669"/>
    <property type="project" value="TreeGrafter"/>
</dbReference>
<dbReference type="InterPro" id="IPR000182">
    <property type="entry name" value="GNAT_dom"/>
</dbReference>
<evidence type="ECO:0000256" key="1">
    <source>
        <dbReference type="ARBA" id="ARBA00022679"/>
    </source>
</evidence>
<reference evidence="5 6" key="1">
    <citation type="submission" date="2018-03" db="EMBL/GenBank/DDBJ databases">
        <title>Genomic Encyclopedia of Type Strains, Phase III (KMG-III): the genomes of soil and plant-associated and newly described type strains.</title>
        <authorList>
            <person name="Whitman W."/>
        </authorList>
    </citation>
    <scope>NUCLEOTIDE SEQUENCE [LARGE SCALE GENOMIC DNA]</scope>
    <source>
        <strain evidence="5 6">CGMCC 4.7097</strain>
    </source>
</reference>
<keyword evidence="6" id="KW-1185">Reference proteome</keyword>
<feature type="domain" description="N-acetyltransferase" evidence="4">
    <location>
        <begin position="5"/>
        <end position="157"/>
    </location>
</feature>
<dbReference type="SUPFAM" id="SSF55729">
    <property type="entry name" value="Acyl-CoA N-acyltransferases (Nat)"/>
    <property type="match status" value="1"/>
</dbReference>
<proteinExistence type="inferred from homology"/>
<dbReference type="Gene3D" id="3.40.630.30">
    <property type="match status" value="1"/>
</dbReference>
<dbReference type="EMBL" id="PYAX01000006">
    <property type="protein sequence ID" value="PSL55007.1"/>
    <property type="molecule type" value="Genomic_DNA"/>
</dbReference>
<sequence length="164" mass="18042">MTATIDLRPWSEGDLGLLRQLNAPELKEHLGGPESEEQVVDRHRRYLVLGDGRMFRVEVDGVPAGSVGYWERQWRGEVVWEVGWGVLPGFQGRGVASAAARAAVEAAGAEGTHRSAHAFPSVDHPASNAVCRKAGFTLLGEADFEYPPGRWMRCHDWAVVIQRA</sequence>
<dbReference type="InterPro" id="IPR051531">
    <property type="entry name" value="N-acetyltransferase"/>
</dbReference>
<dbReference type="GO" id="GO:0005737">
    <property type="term" value="C:cytoplasm"/>
    <property type="evidence" value="ECO:0007669"/>
    <property type="project" value="TreeGrafter"/>
</dbReference>
<evidence type="ECO:0000256" key="2">
    <source>
        <dbReference type="ARBA" id="ARBA00023315"/>
    </source>
</evidence>
<dbReference type="PANTHER" id="PTHR43792:SF8">
    <property type="entry name" value="[RIBOSOMAL PROTEIN US5]-ALANINE N-ACETYLTRANSFERASE"/>
    <property type="match status" value="1"/>
</dbReference>
<protein>
    <submittedName>
        <fullName evidence="5">RimJ/RimL family protein N-acetyltransferase</fullName>
    </submittedName>
</protein>
<evidence type="ECO:0000256" key="3">
    <source>
        <dbReference type="ARBA" id="ARBA00038502"/>
    </source>
</evidence>
<dbReference type="PROSITE" id="PS51186">
    <property type="entry name" value="GNAT"/>
    <property type="match status" value="1"/>
</dbReference>
<organism evidence="5 6">
    <name type="scientific">Saccharothrix carnea</name>
    <dbReference type="NCBI Taxonomy" id="1280637"/>
    <lineage>
        <taxon>Bacteria</taxon>
        <taxon>Bacillati</taxon>
        <taxon>Actinomycetota</taxon>
        <taxon>Actinomycetes</taxon>
        <taxon>Pseudonocardiales</taxon>
        <taxon>Pseudonocardiaceae</taxon>
        <taxon>Saccharothrix</taxon>
    </lineage>
</organism>